<dbReference type="SUPFAM" id="SSF55021">
    <property type="entry name" value="ACT-like"/>
    <property type="match status" value="2"/>
</dbReference>
<dbReference type="GO" id="GO:0009086">
    <property type="term" value="P:methionine biosynthetic process"/>
    <property type="evidence" value="ECO:0007669"/>
    <property type="project" value="UniProtKB-KW"/>
</dbReference>
<protein>
    <submittedName>
        <fullName evidence="29">Aspartate kinase</fullName>
    </submittedName>
</protein>
<comment type="catalytic activity">
    <reaction evidence="25">
        <text>L-aspartate + ATP = 4-phospho-L-aspartate + ADP</text>
        <dbReference type="Rhea" id="RHEA:23776"/>
        <dbReference type="ChEBI" id="CHEBI:29991"/>
        <dbReference type="ChEBI" id="CHEBI:30616"/>
        <dbReference type="ChEBI" id="CHEBI:57535"/>
        <dbReference type="ChEBI" id="CHEBI:456216"/>
        <dbReference type="EC" id="2.7.2.4"/>
    </reaction>
    <physiologicalReaction direction="left-to-right" evidence="25">
        <dbReference type="Rhea" id="RHEA:23777"/>
    </physiologicalReaction>
</comment>
<dbReference type="Gene3D" id="3.40.50.720">
    <property type="entry name" value="NAD(P)-binding Rossmann-like Domain"/>
    <property type="match status" value="1"/>
</dbReference>
<dbReference type="NCBIfam" id="TIGR00657">
    <property type="entry name" value="asp_kinases"/>
    <property type="match status" value="1"/>
</dbReference>
<feature type="domain" description="ACT" evidence="28">
    <location>
        <begin position="323"/>
        <end position="392"/>
    </location>
</feature>
<dbReference type="GO" id="GO:0009088">
    <property type="term" value="P:threonine biosynthetic process"/>
    <property type="evidence" value="ECO:0007669"/>
    <property type="project" value="UniProtKB-UniPathway"/>
</dbReference>
<dbReference type="InterPro" id="IPR002912">
    <property type="entry name" value="ACT_dom"/>
</dbReference>
<comment type="pathway">
    <text evidence="5">Amino-acid biosynthesis; L-methionine biosynthesis via de novo pathway; L-homoserine from L-aspartate: step 3/3.</text>
</comment>
<dbReference type="NCBIfam" id="NF006959">
    <property type="entry name" value="PRK09436.1"/>
    <property type="match status" value="1"/>
</dbReference>
<dbReference type="Gene3D" id="1.20.120.1320">
    <property type="entry name" value="Aspartokinase, catalytic domain"/>
    <property type="match status" value="1"/>
</dbReference>
<dbReference type="PANTHER" id="PTHR43070:SF3">
    <property type="entry name" value="HOMOSERINE DEHYDROGENASE"/>
    <property type="match status" value="1"/>
</dbReference>
<keyword evidence="30" id="KW-1185">Reference proteome</keyword>
<dbReference type="PROSITE" id="PS01042">
    <property type="entry name" value="HOMOSER_DHGENASE"/>
    <property type="match status" value="1"/>
</dbReference>
<evidence type="ECO:0000313" key="30">
    <source>
        <dbReference type="Proteomes" id="UP000199450"/>
    </source>
</evidence>
<dbReference type="InterPro" id="IPR019811">
    <property type="entry name" value="HDH_CS"/>
</dbReference>
<dbReference type="CDD" id="cd04243">
    <property type="entry name" value="AAK_AK-HSDH-like"/>
    <property type="match status" value="1"/>
</dbReference>
<dbReference type="InterPro" id="IPR001048">
    <property type="entry name" value="Asp/Glu/Uridylate_kinase"/>
</dbReference>
<evidence type="ECO:0000313" key="29">
    <source>
        <dbReference type="EMBL" id="SEM15271.1"/>
    </source>
</evidence>
<evidence type="ECO:0000256" key="16">
    <source>
        <dbReference type="ARBA" id="ARBA00022840"/>
    </source>
</evidence>
<sequence length="816" mass="90274">MKVLKFGGTSVANAQNILLVEDIIKKESLKNRIVVVVSALHGVTDQLIKAAESASQNDENYLQIIKNLEEKHLNLVKELIPILDQSSWLSFVKKHFNDIEDICNGIFVLGEFTDRIKDKITSYGEFLSSNIIAARLQLKGLDVAWMNSAENIVTDSNYTNAKVNFEATEKNLIHFIHENKNQIIIAPGFIAKDGKGNSTTLGRGGSDYTASIIASIINADDLQIWTDVSGMMTSDPRLVSNAKPIPEISYAEAMELSHFGAKVLYPPTLQPVMVKNIDVRIKNTFEPDAFGTLISHQLQKSDFENQQIAVGISNMSNIALLTLEGSGMIGIPGFSAKLFQCLSSEKVNVILITQSSSEHSITVAIHEKDIINAKNAINYAFEDDLKLKKVEPVKIETHLSIIALVGENMKSRSGVSAKMFGCLGNNGINIRAIAQGSSEKNISIVISEKDIRKAVNVLHEEFFESEIKQVHLYICGTGNVGKKLIQQIYNQNEYLKENLSVNLRISGLSNSRKMIFSDKGISENECKYFSQNGEDASAEKFAKEIISRNLRNSVFVDVTASPVVPDIYEKLLKKSVNIVACNKIAASSDFENYKNLKNIARNHSCKFYFETNVGAGLPIIGTINDLIRSGDKITSIQAVLSGTLNFVFNNYDGEKSFSEIVAQAQKEGYTEPDPRLDLAGTDVARKILILAREAGYPLEFNEIENESFLPEECMKGSVEDFYNSLFKYENHFKNLLEKAKNDGKILKYVAEFKDGKAKVGLQHIAPESDLFHLYGKDNIVIFKTLRYSEQPLVVKGAGAGAEVTASGVFADIVRSV</sequence>
<comment type="similarity">
    <text evidence="8">In the N-terminal section; belongs to the aspartokinase family.</text>
</comment>
<dbReference type="UniPathway" id="UPA00034">
    <property type="reaction ID" value="UER00015"/>
</dbReference>
<evidence type="ECO:0000256" key="1">
    <source>
        <dbReference type="ARBA" id="ARBA00001920"/>
    </source>
</evidence>
<evidence type="ECO:0000256" key="5">
    <source>
        <dbReference type="ARBA" id="ARBA00005062"/>
    </source>
</evidence>
<dbReference type="OrthoDB" id="9799110at2"/>
<dbReference type="InterPro" id="IPR011147">
    <property type="entry name" value="Bifunc_Aspkin/hSer_DH"/>
</dbReference>
<evidence type="ECO:0000256" key="4">
    <source>
        <dbReference type="ARBA" id="ARBA00005056"/>
    </source>
</evidence>
<comment type="function">
    <text evidence="24">Bifunctional aspartate kinase and homoserine dehydrogenase that catalyzes the first and the third steps toward the synthesis of lysine, methionine and threonine from aspartate.</text>
</comment>
<dbReference type="AlphaFoldDB" id="A0A1H7W1A4"/>
<proteinExistence type="inferred from homology"/>
<dbReference type="Gene3D" id="3.30.360.10">
    <property type="entry name" value="Dihydrodipicolinate Reductase, domain 2"/>
    <property type="match status" value="1"/>
</dbReference>
<evidence type="ECO:0000256" key="17">
    <source>
        <dbReference type="ARBA" id="ARBA00022857"/>
    </source>
</evidence>
<keyword evidence="19" id="KW-0520">NAD</keyword>
<dbReference type="FunFam" id="3.30.2130.10:FF:000001">
    <property type="entry name" value="Bifunctional aspartokinase/homoserine dehydrogenase"/>
    <property type="match status" value="1"/>
</dbReference>
<keyword evidence="10" id="KW-0028">Amino-acid biosynthesis</keyword>
<dbReference type="InterPro" id="IPR036291">
    <property type="entry name" value="NAD(P)-bd_dom_sf"/>
</dbReference>
<evidence type="ECO:0000256" key="10">
    <source>
        <dbReference type="ARBA" id="ARBA00022605"/>
    </source>
</evidence>
<evidence type="ECO:0000256" key="25">
    <source>
        <dbReference type="ARBA" id="ARBA00048561"/>
    </source>
</evidence>
<comment type="cofactor">
    <cofactor evidence="1">
        <name>a metal cation</name>
        <dbReference type="ChEBI" id="CHEBI:25213"/>
    </cofactor>
</comment>
<evidence type="ECO:0000256" key="11">
    <source>
        <dbReference type="ARBA" id="ARBA00022679"/>
    </source>
</evidence>
<comment type="pathway">
    <text evidence="4">Amino-acid biosynthesis; L-threonine biosynthesis; L-threonine from L-aspartate: step 3/5.</text>
</comment>
<dbReference type="RefSeq" id="WP_089998177.1">
    <property type="nucleotide sequence ID" value="NZ_FOBV01000001.1"/>
</dbReference>
<keyword evidence="22" id="KW-0486">Methionine biosynthesis</keyword>
<evidence type="ECO:0000256" key="13">
    <source>
        <dbReference type="ARBA" id="ARBA00022723"/>
    </source>
</evidence>
<evidence type="ECO:0000256" key="23">
    <source>
        <dbReference type="ARBA" id="ARBA00023268"/>
    </source>
</evidence>
<keyword evidence="12" id="KW-0791">Threonine biosynthesis</keyword>
<dbReference type="SUPFAM" id="SSF53633">
    <property type="entry name" value="Carbamate kinase-like"/>
    <property type="match status" value="1"/>
</dbReference>
<dbReference type="InterPro" id="IPR045865">
    <property type="entry name" value="ACT-like_dom_sf"/>
</dbReference>
<reference evidence="30" key="1">
    <citation type="submission" date="2016-10" db="EMBL/GenBank/DDBJ databases">
        <authorList>
            <person name="Varghese N."/>
            <person name="Submissions S."/>
        </authorList>
    </citation>
    <scope>NUCLEOTIDE SEQUENCE [LARGE SCALE GENOMIC DNA]</scope>
    <source>
        <strain evidence="30">DSM 17453</strain>
    </source>
</reference>
<evidence type="ECO:0000256" key="2">
    <source>
        <dbReference type="ARBA" id="ARBA00004766"/>
    </source>
</evidence>
<dbReference type="InterPro" id="IPR001342">
    <property type="entry name" value="HDH_cat"/>
</dbReference>
<dbReference type="Gene3D" id="3.40.1160.10">
    <property type="entry name" value="Acetylglutamate kinase-like"/>
    <property type="match status" value="1"/>
</dbReference>
<comment type="pathway">
    <text evidence="2">Amino-acid biosynthesis; L-lysine biosynthesis via DAP pathway; (S)-tetrahydrodipicolinate from L-aspartate: step 1/4.</text>
</comment>
<dbReference type="InterPro" id="IPR001341">
    <property type="entry name" value="Asp_kinase"/>
</dbReference>
<keyword evidence="15 29" id="KW-0418">Kinase</keyword>
<dbReference type="GO" id="GO:0004072">
    <property type="term" value="F:aspartate kinase activity"/>
    <property type="evidence" value="ECO:0007669"/>
    <property type="project" value="UniProtKB-EC"/>
</dbReference>
<evidence type="ECO:0000256" key="18">
    <source>
        <dbReference type="ARBA" id="ARBA00023002"/>
    </source>
</evidence>
<dbReference type="InterPro" id="IPR005106">
    <property type="entry name" value="Asp/hSer_DH_NAD-bd"/>
</dbReference>
<dbReference type="GO" id="GO:0046872">
    <property type="term" value="F:metal ion binding"/>
    <property type="evidence" value="ECO:0007669"/>
    <property type="project" value="UniProtKB-KW"/>
</dbReference>
<evidence type="ECO:0000256" key="12">
    <source>
        <dbReference type="ARBA" id="ARBA00022697"/>
    </source>
</evidence>
<dbReference type="Proteomes" id="UP000199450">
    <property type="component" value="Unassembled WGS sequence"/>
</dbReference>
<evidence type="ECO:0000256" key="22">
    <source>
        <dbReference type="ARBA" id="ARBA00023167"/>
    </source>
</evidence>
<evidence type="ECO:0000256" key="27">
    <source>
        <dbReference type="ARBA" id="ARBA00049031"/>
    </source>
</evidence>
<feature type="domain" description="ACT" evidence="28">
    <location>
        <begin position="404"/>
        <end position="482"/>
    </location>
</feature>
<dbReference type="GO" id="GO:0009089">
    <property type="term" value="P:lysine biosynthetic process via diaminopimelate"/>
    <property type="evidence" value="ECO:0007669"/>
    <property type="project" value="UniProtKB-UniPathway"/>
</dbReference>
<dbReference type="GO" id="GO:0009090">
    <property type="term" value="P:homoserine biosynthetic process"/>
    <property type="evidence" value="ECO:0007669"/>
    <property type="project" value="UniProtKB-ARBA"/>
</dbReference>
<dbReference type="PROSITE" id="PS51671">
    <property type="entry name" value="ACT"/>
    <property type="match status" value="2"/>
</dbReference>
<evidence type="ECO:0000256" key="20">
    <source>
        <dbReference type="ARBA" id="ARBA00023053"/>
    </source>
</evidence>
<evidence type="ECO:0000256" key="9">
    <source>
        <dbReference type="ARBA" id="ARBA00011881"/>
    </source>
</evidence>
<comment type="catalytic activity">
    <reaction evidence="27">
        <text>L-homoserine + NAD(+) = L-aspartate 4-semialdehyde + NADH + H(+)</text>
        <dbReference type="Rhea" id="RHEA:15757"/>
        <dbReference type="ChEBI" id="CHEBI:15378"/>
        <dbReference type="ChEBI" id="CHEBI:57476"/>
        <dbReference type="ChEBI" id="CHEBI:57540"/>
        <dbReference type="ChEBI" id="CHEBI:57945"/>
        <dbReference type="ChEBI" id="CHEBI:537519"/>
        <dbReference type="EC" id="1.1.1.3"/>
    </reaction>
    <physiologicalReaction direction="right-to-left" evidence="27">
        <dbReference type="Rhea" id="RHEA:15759"/>
    </physiologicalReaction>
</comment>
<organism evidence="29 30">
    <name type="scientific">Chryseobacterium taichungense</name>
    <dbReference type="NCBI Taxonomy" id="295069"/>
    <lineage>
        <taxon>Bacteria</taxon>
        <taxon>Pseudomonadati</taxon>
        <taxon>Bacteroidota</taxon>
        <taxon>Flavobacteriia</taxon>
        <taxon>Flavobacteriales</taxon>
        <taxon>Weeksellaceae</taxon>
        <taxon>Chryseobacterium group</taxon>
        <taxon>Chryseobacterium</taxon>
    </lineage>
</organism>
<evidence type="ECO:0000256" key="3">
    <source>
        <dbReference type="ARBA" id="ARBA00004986"/>
    </source>
</evidence>
<evidence type="ECO:0000256" key="14">
    <source>
        <dbReference type="ARBA" id="ARBA00022741"/>
    </source>
</evidence>
<dbReference type="Pfam" id="PF00696">
    <property type="entry name" value="AA_kinase"/>
    <property type="match status" value="1"/>
</dbReference>
<dbReference type="GO" id="GO:0050661">
    <property type="term" value="F:NADP binding"/>
    <property type="evidence" value="ECO:0007669"/>
    <property type="project" value="InterPro"/>
</dbReference>
<keyword evidence="14" id="KW-0547">Nucleotide-binding</keyword>
<dbReference type="Pfam" id="PF03447">
    <property type="entry name" value="NAD_binding_3"/>
    <property type="match status" value="1"/>
</dbReference>
<accession>A0A1H7W1A4</accession>
<dbReference type="InterPro" id="IPR018042">
    <property type="entry name" value="Aspartate_kinase_CS"/>
</dbReference>
<dbReference type="UniPathway" id="UPA00051">
    <property type="reaction ID" value="UER00462"/>
</dbReference>
<evidence type="ECO:0000256" key="6">
    <source>
        <dbReference type="ARBA" id="ARBA00005139"/>
    </source>
</evidence>
<dbReference type="UniPathway" id="UPA00050">
    <property type="reaction ID" value="UER00063"/>
</dbReference>
<dbReference type="STRING" id="295069.SAMN05421856_101420"/>
<evidence type="ECO:0000256" key="26">
    <source>
        <dbReference type="ARBA" id="ARBA00048841"/>
    </source>
</evidence>
<evidence type="ECO:0000256" key="15">
    <source>
        <dbReference type="ARBA" id="ARBA00022777"/>
    </source>
</evidence>
<dbReference type="SUPFAM" id="SSF55347">
    <property type="entry name" value="Glyceraldehyde-3-phosphate dehydrogenase-like, C-terminal domain"/>
    <property type="match status" value="1"/>
</dbReference>
<dbReference type="InterPro" id="IPR054352">
    <property type="entry name" value="ACT_Aspartokinase"/>
</dbReference>
<dbReference type="GO" id="GO:0004412">
    <property type="term" value="F:homoserine dehydrogenase activity"/>
    <property type="evidence" value="ECO:0007669"/>
    <property type="project" value="UniProtKB-EC"/>
</dbReference>
<evidence type="ECO:0000259" key="28">
    <source>
        <dbReference type="PROSITE" id="PS51671"/>
    </source>
</evidence>
<evidence type="ECO:0000256" key="19">
    <source>
        <dbReference type="ARBA" id="ARBA00023027"/>
    </source>
</evidence>
<dbReference type="PANTHER" id="PTHR43070">
    <property type="match status" value="1"/>
</dbReference>
<comment type="pathway">
    <text evidence="6">Amino-acid biosynthesis; L-threonine biosynthesis; L-threonine from L-aspartate: step 1/5.</text>
</comment>
<dbReference type="SUPFAM" id="SSF51735">
    <property type="entry name" value="NAD(P)-binding Rossmann-fold domains"/>
    <property type="match status" value="1"/>
</dbReference>
<evidence type="ECO:0000256" key="21">
    <source>
        <dbReference type="ARBA" id="ARBA00023154"/>
    </source>
</evidence>
<evidence type="ECO:0000256" key="8">
    <source>
        <dbReference type="ARBA" id="ARBA00010046"/>
    </source>
</evidence>
<dbReference type="Pfam" id="PF00742">
    <property type="entry name" value="Homoserine_dh"/>
    <property type="match status" value="1"/>
</dbReference>
<keyword evidence="21" id="KW-0457">Lysine biosynthesis</keyword>
<dbReference type="Pfam" id="PF22468">
    <property type="entry name" value="ACT_9"/>
    <property type="match status" value="2"/>
</dbReference>
<dbReference type="CDD" id="cd04921">
    <property type="entry name" value="ACT_AKi-HSDH-ThrA-like_1"/>
    <property type="match status" value="1"/>
</dbReference>
<dbReference type="Gene3D" id="3.30.2130.10">
    <property type="entry name" value="VC0802-like"/>
    <property type="match status" value="1"/>
</dbReference>
<keyword evidence="18" id="KW-0560">Oxidoreductase</keyword>
<comment type="pathway">
    <text evidence="3">Amino-acid biosynthesis; L-methionine biosynthesis via de novo pathway; L-homoserine from L-aspartate: step 1/3.</text>
</comment>
<comment type="subunit">
    <text evidence="9">Homotetramer.</text>
</comment>
<dbReference type="InterPro" id="IPR042199">
    <property type="entry name" value="AsparK_Bifunc_asparK/hSer_DH"/>
</dbReference>
<keyword evidence="17" id="KW-0521">NADP</keyword>
<dbReference type="PROSITE" id="PS00324">
    <property type="entry name" value="ASPARTOKINASE"/>
    <property type="match status" value="1"/>
</dbReference>
<dbReference type="GO" id="GO:0005524">
    <property type="term" value="F:ATP binding"/>
    <property type="evidence" value="ECO:0007669"/>
    <property type="project" value="UniProtKB-KW"/>
</dbReference>
<keyword evidence="16" id="KW-0067">ATP-binding</keyword>
<evidence type="ECO:0000256" key="24">
    <source>
        <dbReference type="ARBA" id="ARBA00044938"/>
    </source>
</evidence>
<comment type="similarity">
    <text evidence="7">In the C-terminal section; belongs to the homoserine dehydrogenase family.</text>
</comment>
<dbReference type="InterPro" id="IPR049638">
    <property type="entry name" value="AK-HD"/>
</dbReference>
<comment type="catalytic activity">
    <reaction evidence="26">
        <text>L-homoserine + NADP(+) = L-aspartate 4-semialdehyde + NADPH + H(+)</text>
        <dbReference type="Rhea" id="RHEA:15761"/>
        <dbReference type="ChEBI" id="CHEBI:15378"/>
        <dbReference type="ChEBI" id="CHEBI:57476"/>
        <dbReference type="ChEBI" id="CHEBI:57783"/>
        <dbReference type="ChEBI" id="CHEBI:58349"/>
        <dbReference type="ChEBI" id="CHEBI:537519"/>
        <dbReference type="EC" id="1.1.1.3"/>
    </reaction>
    <physiologicalReaction direction="right-to-left" evidence="26">
        <dbReference type="Rhea" id="RHEA:15763"/>
    </physiologicalReaction>
</comment>
<keyword evidence="23" id="KW-0511">Multifunctional enzyme</keyword>
<evidence type="ECO:0000256" key="7">
    <source>
        <dbReference type="ARBA" id="ARBA00007952"/>
    </source>
</evidence>
<keyword evidence="13" id="KW-0479">Metal-binding</keyword>
<keyword evidence="11" id="KW-0808">Transferase</keyword>
<dbReference type="FunFam" id="3.30.360.10:FF:000006">
    <property type="entry name" value="Bifunctional aspartokinase/homoserine dehydrogenase"/>
    <property type="match status" value="1"/>
</dbReference>
<gene>
    <name evidence="29" type="ORF">SAMN05421856_101420</name>
</gene>
<dbReference type="InterPro" id="IPR036393">
    <property type="entry name" value="AceGlu_kinase-like_sf"/>
</dbReference>
<dbReference type="PIRSF" id="PIRSF000727">
    <property type="entry name" value="ThrA"/>
    <property type="match status" value="1"/>
</dbReference>
<dbReference type="EMBL" id="FOBV01000001">
    <property type="protein sequence ID" value="SEM15271.1"/>
    <property type="molecule type" value="Genomic_DNA"/>
</dbReference>
<name>A0A1H7W1A4_9FLAO</name>
<keyword evidence="20" id="KW-0915">Sodium</keyword>